<dbReference type="Gene3D" id="3.40.50.1820">
    <property type="entry name" value="alpha/beta hydrolase"/>
    <property type="match status" value="1"/>
</dbReference>
<dbReference type="AlphaFoldDB" id="A0A0A8K3A3"/>
<dbReference type="EMBL" id="AP014648">
    <property type="protein sequence ID" value="BAQ17022.1"/>
    <property type="molecule type" value="Genomic_DNA"/>
</dbReference>
<name>A0A0A8K3A3_9HYPH</name>
<dbReference type="PRINTS" id="PR00412">
    <property type="entry name" value="EPOXHYDRLASE"/>
</dbReference>
<proteinExistence type="predicted"/>
<dbReference type="InterPro" id="IPR000073">
    <property type="entry name" value="AB_hydrolase_1"/>
</dbReference>
<dbReference type="RefSeq" id="WP_045366319.1">
    <property type="nucleotide sequence ID" value="NZ_AP014648.1"/>
</dbReference>
<dbReference type="SUPFAM" id="SSF53474">
    <property type="entry name" value="alpha/beta-Hydrolases"/>
    <property type="match status" value="1"/>
</dbReference>
<accession>A0A0A8K3A3</accession>
<dbReference type="InterPro" id="IPR029058">
    <property type="entry name" value="AB_hydrolase_fold"/>
</dbReference>
<gene>
    <name evidence="3" type="ORF">GL4_1567</name>
</gene>
<evidence type="ECO:0000256" key="1">
    <source>
        <dbReference type="SAM" id="SignalP"/>
    </source>
</evidence>
<dbReference type="OrthoDB" id="9812774at2"/>
<evidence type="ECO:0000259" key="2">
    <source>
        <dbReference type="Pfam" id="PF00561"/>
    </source>
</evidence>
<dbReference type="Proteomes" id="UP000031643">
    <property type="component" value="Chromosome"/>
</dbReference>
<dbReference type="KEGG" id="mcg:GL4_1567"/>
<keyword evidence="3" id="KW-0378">Hydrolase</keyword>
<feature type="signal peptide" evidence="1">
    <location>
        <begin position="1"/>
        <end position="21"/>
    </location>
</feature>
<evidence type="ECO:0000313" key="3">
    <source>
        <dbReference type="EMBL" id="BAQ17022.1"/>
    </source>
</evidence>
<dbReference type="InterPro" id="IPR000639">
    <property type="entry name" value="Epox_hydrolase-like"/>
</dbReference>
<reference evidence="3 4" key="1">
    <citation type="submission" date="2014-09" db="EMBL/GenBank/DDBJ databases">
        <title>Genome sequencing of Methyloceanibacter caenitepidi Gela4.</title>
        <authorList>
            <person name="Takeuchi M."/>
            <person name="Susumu S."/>
            <person name="Kamagata Y."/>
            <person name="Oshima K."/>
            <person name="Hattori M."/>
            <person name="Iwasaki W."/>
        </authorList>
    </citation>
    <scope>NUCLEOTIDE SEQUENCE [LARGE SCALE GENOMIC DNA]</scope>
    <source>
        <strain evidence="3 4">Gela4</strain>
    </source>
</reference>
<dbReference type="Pfam" id="PF00561">
    <property type="entry name" value="Abhydrolase_1"/>
    <property type="match status" value="1"/>
</dbReference>
<dbReference type="PRINTS" id="PR00111">
    <property type="entry name" value="ABHYDROLASE"/>
</dbReference>
<feature type="chain" id="PRO_5002055619" evidence="1">
    <location>
        <begin position="22"/>
        <end position="315"/>
    </location>
</feature>
<evidence type="ECO:0000313" key="4">
    <source>
        <dbReference type="Proteomes" id="UP000031643"/>
    </source>
</evidence>
<dbReference type="HOGENOM" id="CLU_020336_3_0_5"/>
<feature type="domain" description="AB hydrolase-1" evidence="2">
    <location>
        <begin position="63"/>
        <end position="178"/>
    </location>
</feature>
<keyword evidence="1" id="KW-0732">Signal</keyword>
<protein>
    <submittedName>
        <fullName evidence="3">Alpha/beta hydrolase fold</fullName>
    </submittedName>
</protein>
<dbReference type="GO" id="GO:0016787">
    <property type="term" value="F:hydrolase activity"/>
    <property type="evidence" value="ECO:0007669"/>
    <property type="project" value="UniProtKB-KW"/>
</dbReference>
<sequence>MKGRTLHRILGLTAVTIFALAASVPAVRAAAVSMMADGPAFMRLGPPEAPVKLFYETKGKGSPILLIHGFGSSTFTWRRIAPALAEKHKVIAVDLKGFGQSDKPLDEHYSIFDQAELIKQLILENDLENLTLVGHSYGGGISLMLALDKDPRLDGRIEKLVLLDTIAYPQNIPVAFKMMDMPLMSHLGVRMVPPEVQARVALKLAYFDDSKIGEEDVEMYAAPLRTTAGKHAVIHSARQIVPQGLDEISKRYPTIKQPTLIAWCDNDKIVPLDIGLELRRNMPTSRLEIIEQCGHMPQEEQPEATLRLIQDFLGG</sequence>
<keyword evidence="4" id="KW-1185">Reference proteome</keyword>
<organism evidence="3 4">
    <name type="scientific">Methyloceanibacter caenitepidi</name>
    <dbReference type="NCBI Taxonomy" id="1384459"/>
    <lineage>
        <taxon>Bacteria</taxon>
        <taxon>Pseudomonadati</taxon>
        <taxon>Pseudomonadota</taxon>
        <taxon>Alphaproteobacteria</taxon>
        <taxon>Hyphomicrobiales</taxon>
        <taxon>Hyphomicrobiaceae</taxon>
        <taxon>Methyloceanibacter</taxon>
    </lineage>
</organism>
<dbReference type="STRING" id="1384459.GL4_1567"/>
<dbReference type="PANTHER" id="PTHR46438">
    <property type="entry name" value="ALPHA/BETA-HYDROLASES SUPERFAMILY PROTEIN"/>
    <property type="match status" value="1"/>
</dbReference>
<dbReference type="PANTHER" id="PTHR46438:SF11">
    <property type="entry name" value="LIPASE-RELATED"/>
    <property type="match status" value="1"/>
</dbReference>